<proteinExistence type="predicted"/>
<dbReference type="Proteomes" id="UP000234323">
    <property type="component" value="Unassembled WGS sequence"/>
</dbReference>
<evidence type="ECO:0000313" key="3">
    <source>
        <dbReference type="Proteomes" id="UP000234323"/>
    </source>
</evidence>
<dbReference type="Gene3D" id="3.30.200.20">
    <property type="entry name" value="Phosphorylase Kinase, domain 1"/>
    <property type="match status" value="1"/>
</dbReference>
<name>A0A2I1GKX5_9GLOM</name>
<protein>
    <recommendedName>
        <fullName evidence="4">Protein kinase domain-containing protein</fullName>
    </recommendedName>
</protein>
<dbReference type="EMBL" id="LLXI01000531">
    <property type="protein sequence ID" value="PKY47289.1"/>
    <property type="molecule type" value="Genomic_DNA"/>
</dbReference>
<evidence type="ECO:0000313" key="2">
    <source>
        <dbReference type="EMBL" id="PKY47289.1"/>
    </source>
</evidence>
<keyword evidence="1" id="KW-0067">ATP-binding</keyword>
<organism evidence="2 3">
    <name type="scientific">Rhizophagus irregularis</name>
    <dbReference type="NCBI Taxonomy" id="588596"/>
    <lineage>
        <taxon>Eukaryota</taxon>
        <taxon>Fungi</taxon>
        <taxon>Fungi incertae sedis</taxon>
        <taxon>Mucoromycota</taxon>
        <taxon>Glomeromycotina</taxon>
        <taxon>Glomeromycetes</taxon>
        <taxon>Glomerales</taxon>
        <taxon>Glomeraceae</taxon>
        <taxon>Rhizophagus</taxon>
    </lineage>
</organism>
<comment type="caution">
    <text evidence="2">The sequence shown here is derived from an EMBL/GenBank/DDBJ whole genome shotgun (WGS) entry which is preliminary data.</text>
</comment>
<keyword evidence="1" id="KW-0547">Nucleotide-binding</keyword>
<keyword evidence="3" id="KW-1185">Reference proteome</keyword>
<feature type="binding site" evidence="1">
    <location>
        <position position="64"/>
    </location>
    <ligand>
        <name>ATP</name>
        <dbReference type="ChEBI" id="CHEBI:30616"/>
    </ligand>
</feature>
<gene>
    <name evidence="2" type="ORF">RhiirA4_462420</name>
</gene>
<dbReference type="GO" id="GO:0005524">
    <property type="term" value="F:ATP binding"/>
    <property type="evidence" value="ECO:0007669"/>
    <property type="project" value="UniProtKB-UniRule"/>
</dbReference>
<reference evidence="2 3" key="1">
    <citation type="submission" date="2015-10" db="EMBL/GenBank/DDBJ databases">
        <title>Genome analyses suggest a sexual origin of heterokaryosis in a supposedly ancient asexual fungus.</title>
        <authorList>
            <person name="Ropars J."/>
            <person name="Sedzielewska K."/>
            <person name="Noel J."/>
            <person name="Charron P."/>
            <person name="Farinelli L."/>
            <person name="Marton T."/>
            <person name="Kruger M."/>
            <person name="Pelin A."/>
            <person name="Brachmann A."/>
            <person name="Corradi N."/>
        </authorList>
    </citation>
    <scope>NUCLEOTIDE SEQUENCE [LARGE SCALE GENOMIC DNA]</scope>
    <source>
        <strain evidence="2 3">A4</strain>
    </source>
</reference>
<evidence type="ECO:0000256" key="1">
    <source>
        <dbReference type="PROSITE-ProRule" id="PRU10141"/>
    </source>
</evidence>
<accession>A0A2I1GKX5</accession>
<dbReference type="SUPFAM" id="SSF56112">
    <property type="entry name" value="Protein kinase-like (PK-like)"/>
    <property type="match status" value="1"/>
</dbReference>
<dbReference type="AlphaFoldDB" id="A0A2I1GKX5"/>
<dbReference type="VEuPathDB" id="FungiDB:RhiirA1_400215"/>
<dbReference type="InterPro" id="IPR017441">
    <property type="entry name" value="Protein_kinase_ATP_BS"/>
</dbReference>
<sequence>MDQLHLEEYDTNGIKILLDGEVSQIIDYYDPREFENLSKTIGFGGTASVCTAKWMGTTTTYAIKIFRNSSRDDIINEIKISRYYFLGLFNGKS</sequence>
<dbReference type="PROSITE" id="PS00107">
    <property type="entry name" value="PROTEIN_KINASE_ATP"/>
    <property type="match status" value="1"/>
</dbReference>
<dbReference type="InterPro" id="IPR011009">
    <property type="entry name" value="Kinase-like_dom_sf"/>
</dbReference>
<evidence type="ECO:0008006" key="4">
    <source>
        <dbReference type="Google" id="ProtNLM"/>
    </source>
</evidence>